<evidence type="ECO:0000256" key="8">
    <source>
        <dbReference type="PROSITE-ProRule" id="PRU01091"/>
    </source>
</evidence>
<evidence type="ECO:0000256" key="5">
    <source>
        <dbReference type="ARBA" id="ARBA00023125"/>
    </source>
</evidence>
<dbReference type="Pfam" id="PF00486">
    <property type="entry name" value="Trans_reg_C"/>
    <property type="match status" value="1"/>
</dbReference>
<protein>
    <submittedName>
        <fullName evidence="11">Response regulator transcription factor</fullName>
    </submittedName>
</protein>
<evidence type="ECO:0000256" key="4">
    <source>
        <dbReference type="ARBA" id="ARBA00023015"/>
    </source>
</evidence>
<dbReference type="Gene3D" id="1.10.10.10">
    <property type="entry name" value="Winged helix-like DNA-binding domain superfamily/Winged helix DNA-binding domain"/>
    <property type="match status" value="1"/>
</dbReference>
<comment type="caution">
    <text evidence="11">The sequence shown here is derived from an EMBL/GenBank/DDBJ whole genome shotgun (WGS) entry which is preliminary data.</text>
</comment>
<dbReference type="InterPro" id="IPR039420">
    <property type="entry name" value="WalR-like"/>
</dbReference>
<reference evidence="11 12" key="1">
    <citation type="submission" date="2020-02" db="EMBL/GenBank/DDBJ databases">
        <title>Acidophilic actinobacteria isolated from forest soil.</title>
        <authorList>
            <person name="Golinska P."/>
        </authorList>
    </citation>
    <scope>NUCLEOTIDE SEQUENCE [LARGE SCALE GENOMIC DNA]</scope>
    <source>
        <strain evidence="11 12">NL8</strain>
    </source>
</reference>
<dbReference type="PANTHER" id="PTHR48111">
    <property type="entry name" value="REGULATOR OF RPOS"/>
    <property type="match status" value="1"/>
</dbReference>
<sequence length="236" mass="26001">MANSERSASARILVVDDDPEVREAVCEAMRVEGHEVAGAADGVRALAAVSAWSPDALVLDVLMPGLDGLAVCRRLRALGDRVPILVLTARGSVSDRVDGLDAGADDYLAKPFALRELQARVRALLRRSLPEQPEPDQDRLRYADLRFDPVTRTGERAGRFLEFTHTEAALLELLLRNPEQVLTRELLMDRVWGEVFGPESNSLTVYIGYLRRKLEAEGSSRLVQTVHGVGYRLASS</sequence>
<dbReference type="RefSeq" id="WP_212007540.1">
    <property type="nucleotide sequence ID" value="NZ_JAAFYZ010000007.1"/>
</dbReference>
<feature type="domain" description="OmpR/PhoB-type" evidence="10">
    <location>
        <begin position="137"/>
        <end position="235"/>
    </location>
</feature>
<dbReference type="InterPro" id="IPR001789">
    <property type="entry name" value="Sig_transdc_resp-reg_receiver"/>
</dbReference>
<feature type="DNA-binding region" description="OmpR/PhoB-type" evidence="8">
    <location>
        <begin position="137"/>
        <end position="235"/>
    </location>
</feature>
<evidence type="ECO:0000256" key="6">
    <source>
        <dbReference type="ARBA" id="ARBA00023163"/>
    </source>
</evidence>
<dbReference type="PROSITE" id="PS50110">
    <property type="entry name" value="RESPONSE_REGULATORY"/>
    <property type="match status" value="1"/>
</dbReference>
<dbReference type="Proteomes" id="UP000730482">
    <property type="component" value="Unassembled WGS sequence"/>
</dbReference>
<gene>
    <name evidence="11" type="ORF">KGQ19_03295</name>
</gene>
<evidence type="ECO:0000256" key="1">
    <source>
        <dbReference type="ARBA" id="ARBA00004496"/>
    </source>
</evidence>
<proteinExistence type="predicted"/>
<dbReference type="InterPro" id="IPR011006">
    <property type="entry name" value="CheY-like_superfamily"/>
</dbReference>
<keyword evidence="5 8" id="KW-0238">DNA-binding</keyword>
<accession>A0ABS5KKB4</accession>
<dbReference type="InterPro" id="IPR036388">
    <property type="entry name" value="WH-like_DNA-bd_sf"/>
</dbReference>
<name>A0ABS5KKB4_9ACTN</name>
<keyword evidence="2 7" id="KW-0597">Phosphoprotein</keyword>
<dbReference type="SMART" id="SM00448">
    <property type="entry name" value="REC"/>
    <property type="match status" value="1"/>
</dbReference>
<evidence type="ECO:0000256" key="3">
    <source>
        <dbReference type="ARBA" id="ARBA00023012"/>
    </source>
</evidence>
<evidence type="ECO:0000256" key="7">
    <source>
        <dbReference type="PROSITE-ProRule" id="PRU00169"/>
    </source>
</evidence>
<keyword evidence="3" id="KW-0902">Two-component regulatory system</keyword>
<organism evidence="11 12">
    <name type="scientific">Catenulispora pinistramenti</name>
    <dbReference type="NCBI Taxonomy" id="2705254"/>
    <lineage>
        <taxon>Bacteria</taxon>
        <taxon>Bacillati</taxon>
        <taxon>Actinomycetota</taxon>
        <taxon>Actinomycetes</taxon>
        <taxon>Catenulisporales</taxon>
        <taxon>Catenulisporaceae</taxon>
        <taxon>Catenulispora</taxon>
    </lineage>
</organism>
<dbReference type="PANTHER" id="PTHR48111:SF22">
    <property type="entry name" value="REGULATOR OF RPOS"/>
    <property type="match status" value="1"/>
</dbReference>
<dbReference type="CDD" id="cd00383">
    <property type="entry name" value="trans_reg_C"/>
    <property type="match status" value="1"/>
</dbReference>
<feature type="domain" description="Response regulatory" evidence="9">
    <location>
        <begin position="11"/>
        <end position="125"/>
    </location>
</feature>
<dbReference type="SUPFAM" id="SSF52172">
    <property type="entry name" value="CheY-like"/>
    <property type="match status" value="1"/>
</dbReference>
<dbReference type="Gene3D" id="6.10.250.690">
    <property type="match status" value="1"/>
</dbReference>
<dbReference type="InterPro" id="IPR016032">
    <property type="entry name" value="Sig_transdc_resp-reg_C-effctor"/>
</dbReference>
<dbReference type="SUPFAM" id="SSF46894">
    <property type="entry name" value="C-terminal effector domain of the bipartite response regulators"/>
    <property type="match status" value="1"/>
</dbReference>
<dbReference type="Pfam" id="PF00072">
    <property type="entry name" value="Response_reg"/>
    <property type="match status" value="1"/>
</dbReference>
<comment type="subcellular location">
    <subcellularLocation>
        <location evidence="1">Cytoplasm</location>
    </subcellularLocation>
</comment>
<dbReference type="SMART" id="SM00862">
    <property type="entry name" value="Trans_reg_C"/>
    <property type="match status" value="1"/>
</dbReference>
<dbReference type="EMBL" id="JAAFYZ010000007">
    <property type="protein sequence ID" value="MBS2545886.1"/>
    <property type="molecule type" value="Genomic_DNA"/>
</dbReference>
<evidence type="ECO:0000313" key="12">
    <source>
        <dbReference type="Proteomes" id="UP000730482"/>
    </source>
</evidence>
<dbReference type="PROSITE" id="PS51755">
    <property type="entry name" value="OMPR_PHOB"/>
    <property type="match status" value="1"/>
</dbReference>
<dbReference type="InterPro" id="IPR001867">
    <property type="entry name" value="OmpR/PhoB-type_DNA-bd"/>
</dbReference>
<keyword evidence="4" id="KW-0805">Transcription regulation</keyword>
<evidence type="ECO:0000313" key="11">
    <source>
        <dbReference type="EMBL" id="MBS2545886.1"/>
    </source>
</evidence>
<dbReference type="CDD" id="cd17627">
    <property type="entry name" value="REC_OmpR_PrrA-like"/>
    <property type="match status" value="1"/>
</dbReference>
<dbReference type="Gene3D" id="3.40.50.2300">
    <property type="match status" value="1"/>
</dbReference>
<evidence type="ECO:0000256" key="2">
    <source>
        <dbReference type="ARBA" id="ARBA00022553"/>
    </source>
</evidence>
<keyword evidence="6" id="KW-0804">Transcription</keyword>
<feature type="modified residue" description="4-aspartylphosphate" evidence="7">
    <location>
        <position position="60"/>
    </location>
</feature>
<evidence type="ECO:0000259" key="9">
    <source>
        <dbReference type="PROSITE" id="PS50110"/>
    </source>
</evidence>
<keyword evidence="12" id="KW-1185">Reference proteome</keyword>
<evidence type="ECO:0000259" key="10">
    <source>
        <dbReference type="PROSITE" id="PS51755"/>
    </source>
</evidence>